<evidence type="ECO:0000313" key="3">
    <source>
        <dbReference type="Proteomes" id="UP000266841"/>
    </source>
</evidence>
<evidence type="ECO:0000313" key="2">
    <source>
        <dbReference type="EMBL" id="EJK71093.1"/>
    </source>
</evidence>
<feature type="compositionally biased region" description="Low complexity" evidence="1">
    <location>
        <begin position="1"/>
        <end position="20"/>
    </location>
</feature>
<gene>
    <name evidence="2" type="ORF">THAOC_07500</name>
</gene>
<keyword evidence="3" id="KW-1185">Reference proteome</keyword>
<proteinExistence type="predicted"/>
<dbReference type="AlphaFoldDB" id="K0SXE0"/>
<dbReference type="Proteomes" id="UP000266841">
    <property type="component" value="Unassembled WGS sequence"/>
</dbReference>
<dbReference type="EMBL" id="AGNL01007656">
    <property type="protein sequence ID" value="EJK71093.1"/>
    <property type="molecule type" value="Genomic_DNA"/>
</dbReference>
<sequence length="91" mass="9056">MVASRRASRSGGSSGSADDSVLPDAGSNKRKLEDGASQSNKKFDAGDGASSAAADAALHVAAHLSQENAKRDGISVTYGGGTSLTVSHVHS</sequence>
<organism evidence="2 3">
    <name type="scientific">Thalassiosira oceanica</name>
    <name type="common">Marine diatom</name>
    <dbReference type="NCBI Taxonomy" id="159749"/>
    <lineage>
        <taxon>Eukaryota</taxon>
        <taxon>Sar</taxon>
        <taxon>Stramenopiles</taxon>
        <taxon>Ochrophyta</taxon>
        <taxon>Bacillariophyta</taxon>
        <taxon>Coscinodiscophyceae</taxon>
        <taxon>Thalassiosirophycidae</taxon>
        <taxon>Thalassiosirales</taxon>
        <taxon>Thalassiosiraceae</taxon>
        <taxon>Thalassiosira</taxon>
    </lineage>
</organism>
<feature type="region of interest" description="Disordered" evidence="1">
    <location>
        <begin position="65"/>
        <end position="91"/>
    </location>
</feature>
<accession>K0SXE0</accession>
<reference evidence="2 3" key="1">
    <citation type="journal article" date="2012" name="Genome Biol.">
        <title>Genome and low-iron response of an oceanic diatom adapted to chronic iron limitation.</title>
        <authorList>
            <person name="Lommer M."/>
            <person name="Specht M."/>
            <person name="Roy A.S."/>
            <person name="Kraemer L."/>
            <person name="Andreson R."/>
            <person name="Gutowska M.A."/>
            <person name="Wolf J."/>
            <person name="Bergner S.V."/>
            <person name="Schilhabel M.B."/>
            <person name="Klostermeier U.C."/>
            <person name="Beiko R.G."/>
            <person name="Rosenstiel P."/>
            <person name="Hippler M."/>
            <person name="Laroche J."/>
        </authorList>
    </citation>
    <scope>NUCLEOTIDE SEQUENCE [LARGE SCALE GENOMIC DNA]</scope>
    <source>
        <strain evidence="2 3">CCMP1005</strain>
    </source>
</reference>
<feature type="region of interest" description="Disordered" evidence="1">
    <location>
        <begin position="1"/>
        <end position="52"/>
    </location>
</feature>
<comment type="caution">
    <text evidence="2">The sequence shown here is derived from an EMBL/GenBank/DDBJ whole genome shotgun (WGS) entry which is preliminary data.</text>
</comment>
<name>K0SXE0_THAOC</name>
<evidence type="ECO:0000256" key="1">
    <source>
        <dbReference type="SAM" id="MobiDB-lite"/>
    </source>
</evidence>
<protein>
    <submittedName>
        <fullName evidence="2">Uncharacterized protein</fullName>
    </submittedName>
</protein>